<comment type="caution">
    <text evidence="2">The sequence shown here is derived from an EMBL/GenBank/DDBJ whole genome shotgun (WGS) entry which is preliminary data.</text>
</comment>
<dbReference type="AlphaFoldDB" id="A0AAN7NTG2"/>
<dbReference type="Pfam" id="PF00078">
    <property type="entry name" value="RVT_1"/>
    <property type="match status" value="1"/>
</dbReference>
<gene>
    <name evidence="2" type="ORF">QYF61_023897</name>
</gene>
<evidence type="ECO:0000313" key="3">
    <source>
        <dbReference type="Proteomes" id="UP001333110"/>
    </source>
</evidence>
<dbReference type="PANTHER" id="PTHR33332">
    <property type="entry name" value="REVERSE TRANSCRIPTASE DOMAIN-CONTAINING PROTEIN"/>
    <property type="match status" value="1"/>
</dbReference>
<dbReference type="Proteomes" id="UP001333110">
    <property type="component" value="Unassembled WGS sequence"/>
</dbReference>
<evidence type="ECO:0000259" key="1">
    <source>
        <dbReference type="Pfam" id="PF00078"/>
    </source>
</evidence>
<organism evidence="2 3">
    <name type="scientific">Mycteria americana</name>
    <name type="common">Wood stork</name>
    <dbReference type="NCBI Taxonomy" id="33587"/>
    <lineage>
        <taxon>Eukaryota</taxon>
        <taxon>Metazoa</taxon>
        <taxon>Chordata</taxon>
        <taxon>Craniata</taxon>
        <taxon>Vertebrata</taxon>
        <taxon>Euteleostomi</taxon>
        <taxon>Archelosauria</taxon>
        <taxon>Archosauria</taxon>
        <taxon>Dinosauria</taxon>
        <taxon>Saurischia</taxon>
        <taxon>Theropoda</taxon>
        <taxon>Coelurosauria</taxon>
        <taxon>Aves</taxon>
        <taxon>Neognathae</taxon>
        <taxon>Neoaves</taxon>
        <taxon>Aequornithes</taxon>
        <taxon>Ciconiiformes</taxon>
        <taxon>Ciconiidae</taxon>
        <taxon>Mycteria</taxon>
    </lineage>
</organism>
<name>A0AAN7NTG2_MYCAM</name>
<dbReference type="InterPro" id="IPR000477">
    <property type="entry name" value="RT_dom"/>
</dbReference>
<reference evidence="2 3" key="1">
    <citation type="journal article" date="2023" name="J. Hered.">
        <title>Chromosome-level genome of the wood stork (Mycteria americana) provides insight into avian chromosome evolution.</title>
        <authorList>
            <person name="Flamio R. Jr."/>
            <person name="Ramstad K.M."/>
        </authorList>
    </citation>
    <scope>NUCLEOTIDE SEQUENCE [LARGE SCALE GENOMIC DNA]</scope>
    <source>
        <strain evidence="2">JAX WOST 10</strain>
    </source>
</reference>
<accession>A0AAN7NTG2</accession>
<protein>
    <recommendedName>
        <fullName evidence="1">Reverse transcriptase domain-containing protein</fullName>
    </recommendedName>
</protein>
<evidence type="ECO:0000313" key="2">
    <source>
        <dbReference type="EMBL" id="KAK4816833.1"/>
    </source>
</evidence>
<feature type="domain" description="Reverse transcriptase" evidence="1">
    <location>
        <begin position="15"/>
        <end position="88"/>
    </location>
</feature>
<sequence length="274" mass="31456">MTVWRRLPTLHLRNEGSVLGPVLFNIFINDLDKGIKCTLSKFADDTKLCASVDLLEGRQALQRNLDRLDRWAEVNCMRFNKAKCKVLHVGHSNPMQRYRLGEEWLESCLAEKDLGMLVDSRLNMSQQCAQAAKKANGILACVKNSVASRTREVIVPLYSALVRPHCVQFWAPPYKRDIEGLERVQRRATKLGKGLEHKSDEERLRELGLFSLEKRRLRGDLLALYNYLEGGCREVGVGLFSQVTSDRTRGNGLKLRQGRFRLDIGKFYFTERMK</sequence>
<dbReference type="EMBL" id="JAUNZN010000009">
    <property type="protein sequence ID" value="KAK4816833.1"/>
    <property type="molecule type" value="Genomic_DNA"/>
</dbReference>
<keyword evidence="3" id="KW-1185">Reference proteome</keyword>
<proteinExistence type="predicted"/>